<evidence type="ECO:0000256" key="2">
    <source>
        <dbReference type="ARBA" id="ARBA00022679"/>
    </source>
</evidence>
<dbReference type="PANTHER" id="PTHR22770:SF47">
    <property type="entry name" value="E3 UBIQUITIN-PROTEIN LIGASE RNF216"/>
    <property type="match status" value="1"/>
</dbReference>
<feature type="compositionally biased region" description="Polar residues" evidence="8">
    <location>
        <begin position="271"/>
        <end position="287"/>
    </location>
</feature>
<feature type="compositionally biased region" description="Polar residues" evidence="8">
    <location>
        <begin position="341"/>
        <end position="356"/>
    </location>
</feature>
<keyword evidence="12" id="KW-1185">Reference proteome</keyword>
<evidence type="ECO:0000256" key="7">
    <source>
        <dbReference type="ARBA" id="ARBA00022833"/>
    </source>
</evidence>
<evidence type="ECO:0000313" key="11">
    <source>
        <dbReference type="EMBL" id="GFO07344.1"/>
    </source>
</evidence>
<dbReference type="CDD" id="cd16630">
    <property type="entry name" value="RING-HC_RBR_RNF216"/>
    <property type="match status" value="1"/>
</dbReference>
<evidence type="ECO:0000313" key="12">
    <source>
        <dbReference type="Proteomes" id="UP000735302"/>
    </source>
</evidence>
<evidence type="ECO:0000256" key="5">
    <source>
        <dbReference type="ARBA" id="ARBA00022771"/>
    </source>
</evidence>
<dbReference type="Proteomes" id="UP000735302">
    <property type="component" value="Unassembled WGS sequence"/>
</dbReference>
<dbReference type="SUPFAM" id="SSF57850">
    <property type="entry name" value="RING/U-box"/>
    <property type="match status" value="2"/>
</dbReference>
<evidence type="ECO:0000256" key="3">
    <source>
        <dbReference type="ARBA" id="ARBA00022723"/>
    </source>
</evidence>
<dbReference type="InterPro" id="IPR047544">
    <property type="entry name" value="RING-HC_RBR_RNF216"/>
</dbReference>
<dbReference type="PROSITE" id="PS51873">
    <property type="entry name" value="TRIAD"/>
    <property type="match status" value="1"/>
</dbReference>
<dbReference type="CDD" id="cd20353">
    <property type="entry name" value="Rcat_RBR_RNF216"/>
    <property type="match status" value="1"/>
</dbReference>
<dbReference type="GO" id="GO:0008270">
    <property type="term" value="F:zinc ion binding"/>
    <property type="evidence" value="ECO:0007669"/>
    <property type="project" value="UniProtKB-KW"/>
</dbReference>
<dbReference type="EMBL" id="BLXT01003865">
    <property type="protein sequence ID" value="GFO07344.1"/>
    <property type="molecule type" value="Genomic_DNA"/>
</dbReference>
<keyword evidence="4" id="KW-0677">Repeat</keyword>
<keyword evidence="6" id="KW-0833">Ubl conjugation pathway</keyword>
<evidence type="ECO:0000256" key="4">
    <source>
        <dbReference type="ARBA" id="ARBA00022737"/>
    </source>
</evidence>
<keyword evidence="2" id="KW-0808">Transferase</keyword>
<dbReference type="GO" id="GO:0016740">
    <property type="term" value="F:transferase activity"/>
    <property type="evidence" value="ECO:0007669"/>
    <property type="project" value="UniProtKB-KW"/>
</dbReference>
<dbReference type="Gene3D" id="1.20.120.1750">
    <property type="match status" value="1"/>
</dbReference>
<keyword evidence="5" id="KW-0863">Zinc-finger</keyword>
<organism evidence="11 12">
    <name type="scientific">Plakobranchus ocellatus</name>
    <dbReference type="NCBI Taxonomy" id="259542"/>
    <lineage>
        <taxon>Eukaryota</taxon>
        <taxon>Metazoa</taxon>
        <taxon>Spiralia</taxon>
        <taxon>Lophotrochozoa</taxon>
        <taxon>Mollusca</taxon>
        <taxon>Gastropoda</taxon>
        <taxon>Heterobranchia</taxon>
        <taxon>Euthyneura</taxon>
        <taxon>Panpulmonata</taxon>
        <taxon>Sacoglossa</taxon>
        <taxon>Placobranchoidea</taxon>
        <taxon>Plakobranchidae</taxon>
        <taxon>Plakobranchus</taxon>
    </lineage>
</organism>
<dbReference type="Pfam" id="PF26191">
    <property type="entry name" value="RING-HC_RBR_RNF216"/>
    <property type="match status" value="1"/>
</dbReference>
<dbReference type="CDD" id="cd20339">
    <property type="entry name" value="BRcat_RBR_RNF216"/>
    <property type="match status" value="1"/>
</dbReference>
<keyword evidence="7" id="KW-0862">Zinc</keyword>
<dbReference type="SMART" id="SM00647">
    <property type="entry name" value="IBR"/>
    <property type="match status" value="2"/>
</dbReference>
<comment type="caution">
    <text evidence="11">The sequence shown here is derived from an EMBL/GenBank/DDBJ whole genome shotgun (WGS) entry which is preliminary data.</text>
</comment>
<sequence>MDDSFDELDVPDNWLELGSKRRHEGSDWFFDKRIKPGHTPSSAADNLQENDPAVRSENHISLSLSGTLEDDSLNQPESQVTDCQRANKQTVEEEIQIIDCNAAEPNANNNLAILLDKESTQPTINIDNHVSLILSGTLEDDSLNQPESQSSDYQRQNKQNLAEEIQIIDCNAAQPNTNNNLLTLLDKDSNRPAVRFENHVSYRPSLSSTFEIDSLNQPESQPAGCQKPNNQILEEGIQIIDCNADQPNAANNLTNLLNNARNSPTVKPEDNSLNQPELQSTGGQSQNKLRKEIIPIDCDAVQPKASANNNLVTLLLDNFPTRTFENYTSYSLGSTLEDDSLNQPESQPTGWQTQNKHNLEEETPTIDFKAVQSRASANNNPATSSDKDGAFDNLFCVDDDVTFVAAEPGNVINLDLNNHLEKPSFAKINAQEQSMPNQKNELKKISSLVRDAKIISDIIPGRNFDEIYSALLDHRDKSNRLDIATVQLLEKTATPSQASSTDLFEEVQIVMSAVPHADANVVYTLLENLPPSSQRVNKVIANLGLAISTDAVPSNPKPALLKKASSVDDPVLKNDPLFLEMRTIARMFPEADRNEIYALLEASHNKSNRLQVVIDEIAGLNQLESQISASDSQEFALSAEDLFEQDLDTVKSIFPDCDPNYLYEKLESIKNEPNRTDLLVTELFDKKDYPKIKDIAKKAKAKEKEKEDLAYKEKVRKLDLTVEEFLERFPDPEKTFGDESTVKSNLYQDHAYAALRNEFRMLKAGYLKVTLIKHKSHFYPAYRQLSNEVLGIPLDQRYKFNNKFMKHARSYKIPMPAEADEYFYHEYWFVQNEQRVRDYPLQKEQEKRAKIEEAKAKGELFECGCCYDDECLFEEMTSCPEGHLFCKTCLVRSTEAAFGDMKTKFPCLSGDCDQNIPLSILQTVIPANLFSKIVRRMQEEEILQANIKDLVSCPFCPFATIMPNPDDKVFKCLNPECLKESCRLCQEPNHIPLRCNEVEKKAETDMRTFIENRISEAVMRKCHKCGKNFIKDIGCNKMQCYCGATSCYACKKPNIGYEHFSNNKECADTDPNLIHERDMKAAAAKAKQEYLEKHPEAASVELKTDVQDMIKDFVSSSSQVKNIPMIGPGGYLGRAYGGNW</sequence>
<dbReference type="PROSITE" id="PS50868">
    <property type="entry name" value="POST_SET"/>
    <property type="match status" value="1"/>
</dbReference>
<dbReference type="Pfam" id="PF26200">
    <property type="entry name" value="Rcat_RNF216"/>
    <property type="match status" value="1"/>
</dbReference>
<evidence type="ECO:0000256" key="6">
    <source>
        <dbReference type="ARBA" id="ARBA00022786"/>
    </source>
</evidence>
<dbReference type="InterPro" id="IPR047546">
    <property type="entry name" value="Rcat_RBR_RNF216"/>
</dbReference>
<feature type="region of interest" description="Disordered" evidence="8">
    <location>
        <begin position="32"/>
        <end position="52"/>
    </location>
</feature>
<reference evidence="11 12" key="1">
    <citation type="journal article" date="2021" name="Elife">
        <title>Chloroplast acquisition without the gene transfer in kleptoplastic sea slugs, Plakobranchus ocellatus.</title>
        <authorList>
            <person name="Maeda T."/>
            <person name="Takahashi S."/>
            <person name="Yoshida T."/>
            <person name="Shimamura S."/>
            <person name="Takaki Y."/>
            <person name="Nagai Y."/>
            <person name="Toyoda A."/>
            <person name="Suzuki Y."/>
            <person name="Arimoto A."/>
            <person name="Ishii H."/>
            <person name="Satoh N."/>
            <person name="Nishiyama T."/>
            <person name="Hasebe M."/>
            <person name="Maruyama T."/>
            <person name="Minagawa J."/>
            <person name="Obokata J."/>
            <person name="Shigenobu S."/>
        </authorList>
    </citation>
    <scope>NUCLEOTIDE SEQUENCE [LARGE SCALE GENOMIC DNA]</scope>
</reference>
<feature type="region of interest" description="Disordered" evidence="8">
    <location>
        <begin position="335"/>
        <end position="358"/>
    </location>
</feature>
<evidence type="ECO:0000259" key="9">
    <source>
        <dbReference type="PROSITE" id="PS50868"/>
    </source>
</evidence>
<protein>
    <submittedName>
        <fullName evidence="11">E3 ubiquitin-protein ligase</fullName>
    </submittedName>
</protein>
<dbReference type="InterPro" id="IPR044066">
    <property type="entry name" value="TRIAD_supradom"/>
</dbReference>
<name>A0AAV4ALW4_9GAST</name>
<dbReference type="InterPro" id="IPR047545">
    <property type="entry name" value="BRcat_RBR_RNF216"/>
</dbReference>
<dbReference type="InterPro" id="IPR051628">
    <property type="entry name" value="LUBAC_E3_Ligases"/>
</dbReference>
<proteinExistence type="predicted"/>
<dbReference type="InterPro" id="IPR002867">
    <property type="entry name" value="IBR_dom"/>
</dbReference>
<feature type="domain" description="Post-SET" evidence="9">
    <location>
        <begin position="1036"/>
        <end position="1047"/>
    </location>
</feature>
<feature type="domain" description="RING-type" evidence="10">
    <location>
        <begin position="859"/>
        <end position="1070"/>
    </location>
</feature>
<evidence type="ECO:0000256" key="8">
    <source>
        <dbReference type="SAM" id="MobiDB-lite"/>
    </source>
</evidence>
<feature type="region of interest" description="Disordered" evidence="8">
    <location>
        <begin position="258"/>
        <end position="287"/>
    </location>
</feature>
<dbReference type="InterPro" id="IPR003616">
    <property type="entry name" value="Post-SET_dom"/>
</dbReference>
<dbReference type="AlphaFoldDB" id="A0AAV4ALW4"/>
<evidence type="ECO:0000259" key="10">
    <source>
        <dbReference type="PROSITE" id="PS51873"/>
    </source>
</evidence>
<keyword evidence="3" id="KW-0479">Metal-binding</keyword>
<dbReference type="PANTHER" id="PTHR22770">
    <property type="entry name" value="UBIQUITIN CONJUGATING ENZYME 7 INTERACTING PROTEIN-RELATED"/>
    <property type="match status" value="1"/>
</dbReference>
<comment type="pathway">
    <text evidence="1">Protein modification; protein ubiquitination.</text>
</comment>
<feature type="compositionally biased region" description="Polar residues" evidence="8">
    <location>
        <begin position="39"/>
        <end position="49"/>
    </location>
</feature>
<accession>A0AAV4ALW4</accession>
<evidence type="ECO:0000256" key="1">
    <source>
        <dbReference type="ARBA" id="ARBA00004906"/>
    </source>
</evidence>
<gene>
    <name evidence="11" type="ORF">PoB_003384900</name>
</gene>